<evidence type="ECO:0000256" key="2">
    <source>
        <dbReference type="SAM" id="SignalP"/>
    </source>
</evidence>
<dbReference type="KEGG" id="mri:Mal4_16900"/>
<feature type="compositionally biased region" description="Gly residues" evidence="1">
    <location>
        <begin position="53"/>
        <end position="67"/>
    </location>
</feature>
<name>A0A517Z4I5_9PLAN</name>
<reference evidence="3 4" key="1">
    <citation type="submission" date="2019-02" db="EMBL/GenBank/DDBJ databases">
        <title>Deep-cultivation of Planctomycetes and their phenomic and genomic characterization uncovers novel biology.</title>
        <authorList>
            <person name="Wiegand S."/>
            <person name="Jogler M."/>
            <person name="Boedeker C."/>
            <person name="Pinto D."/>
            <person name="Vollmers J."/>
            <person name="Rivas-Marin E."/>
            <person name="Kohn T."/>
            <person name="Peeters S.H."/>
            <person name="Heuer A."/>
            <person name="Rast P."/>
            <person name="Oberbeckmann S."/>
            <person name="Bunk B."/>
            <person name="Jeske O."/>
            <person name="Meyerdierks A."/>
            <person name="Storesund J.E."/>
            <person name="Kallscheuer N."/>
            <person name="Luecker S."/>
            <person name="Lage O.M."/>
            <person name="Pohl T."/>
            <person name="Merkel B.J."/>
            <person name="Hornburger P."/>
            <person name="Mueller R.-W."/>
            <person name="Bruemmer F."/>
            <person name="Labrenz M."/>
            <person name="Spormann A.M."/>
            <person name="Op den Camp H."/>
            <person name="Overmann J."/>
            <person name="Amann R."/>
            <person name="Jetten M.S.M."/>
            <person name="Mascher T."/>
            <person name="Medema M.H."/>
            <person name="Devos D.P."/>
            <person name="Kaster A.-K."/>
            <person name="Ovreas L."/>
            <person name="Rohde M."/>
            <person name="Galperin M.Y."/>
            <person name="Jogler C."/>
        </authorList>
    </citation>
    <scope>NUCLEOTIDE SEQUENCE [LARGE SCALE GENOMIC DNA]</scope>
    <source>
        <strain evidence="3 4">Mal4</strain>
    </source>
</reference>
<accession>A0A517Z4I5</accession>
<feature type="region of interest" description="Disordered" evidence="1">
    <location>
        <begin position="22"/>
        <end position="67"/>
    </location>
</feature>
<feature type="signal peptide" evidence="2">
    <location>
        <begin position="1"/>
        <end position="22"/>
    </location>
</feature>
<dbReference type="EMBL" id="CP036275">
    <property type="protein sequence ID" value="QDU37379.1"/>
    <property type="molecule type" value="Genomic_DNA"/>
</dbReference>
<dbReference type="AlphaFoldDB" id="A0A517Z4I5"/>
<organism evidence="3 4">
    <name type="scientific">Maioricimonas rarisocia</name>
    <dbReference type="NCBI Taxonomy" id="2528026"/>
    <lineage>
        <taxon>Bacteria</taxon>
        <taxon>Pseudomonadati</taxon>
        <taxon>Planctomycetota</taxon>
        <taxon>Planctomycetia</taxon>
        <taxon>Planctomycetales</taxon>
        <taxon>Planctomycetaceae</taxon>
        <taxon>Maioricimonas</taxon>
    </lineage>
</organism>
<proteinExistence type="predicted"/>
<protein>
    <submittedName>
        <fullName evidence="3">Uncharacterized protein</fullName>
    </submittedName>
</protein>
<dbReference type="PROSITE" id="PS51257">
    <property type="entry name" value="PROKAR_LIPOPROTEIN"/>
    <property type="match status" value="1"/>
</dbReference>
<gene>
    <name evidence="3" type="ORF">Mal4_16900</name>
</gene>
<sequence length="67" mass="6594" precursor="true">MTVRKFLLPLVFSFSLMMVGCGGDGVPEDAPPTPEPGSAEYDAYDSSSDAAPGPGGGHAGPGSGHGS</sequence>
<feature type="compositionally biased region" description="Low complexity" evidence="1">
    <location>
        <begin position="38"/>
        <end position="52"/>
    </location>
</feature>
<feature type="chain" id="PRO_5022152445" evidence="2">
    <location>
        <begin position="23"/>
        <end position="67"/>
    </location>
</feature>
<keyword evidence="4" id="KW-1185">Reference proteome</keyword>
<evidence type="ECO:0000256" key="1">
    <source>
        <dbReference type="SAM" id="MobiDB-lite"/>
    </source>
</evidence>
<evidence type="ECO:0000313" key="3">
    <source>
        <dbReference type="EMBL" id="QDU37379.1"/>
    </source>
</evidence>
<keyword evidence="2" id="KW-0732">Signal</keyword>
<evidence type="ECO:0000313" key="4">
    <source>
        <dbReference type="Proteomes" id="UP000320496"/>
    </source>
</evidence>
<dbReference type="RefSeq" id="WP_145368165.1">
    <property type="nucleotide sequence ID" value="NZ_CP036275.1"/>
</dbReference>
<dbReference type="Proteomes" id="UP000320496">
    <property type="component" value="Chromosome"/>
</dbReference>